<dbReference type="Proteomes" id="UP000548632">
    <property type="component" value="Unassembled WGS sequence"/>
</dbReference>
<proteinExistence type="predicted"/>
<keyword evidence="3" id="KW-1185">Reference proteome</keyword>
<dbReference type="PANTHER" id="PTHR23308">
    <property type="entry name" value="NUCLEAR INHIBITOR OF PROTEIN PHOSPHATASE-1"/>
    <property type="match status" value="1"/>
</dbReference>
<dbReference type="AlphaFoldDB" id="A0A839HEF1"/>
<dbReference type="SUPFAM" id="SSF49879">
    <property type="entry name" value="SMAD/FHA domain"/>
    <property type="match status" value="1"/>
</dbReference>
<dbReference type="SMART" id="SM00240">
    <property type="entry name" value="FHA"/>
    <property type="match status" value="1"/>
</dbReference>
<dbReference type="PROSITE" id="PS50006">
    <property type="entry name" value="FHA_DOMAIN"/>
    <property type="match status" value="1"/>
</dbReference>
<name>A0A839HEF1_9GAMM</name>
<organism evidence="2 3">
    <name type="scientific">Thiospirillum jenense</name>
    <dbReference type="NCBI Taxonomy" id="1653858"/>
    <lineage>
        <taxon>Bacteria</taxon>
        <taxon>Pseudomonadati</taxon>
        <taxon>Pseudomonadota</taxon>
        <taxon>Gammaproteobacteria</taxon>
        <taxon>Chromatiales</taxon>
        <taxon>Chromatiaceae</taxon>
        <taxon>Thiospirillum</taxon>
    </lineage>
</organism>
<protein>
    <submittedName>
        <fullName evidence="2">FHA domain-containing protein</fullName>
    </submittedName>
</protein>
<feature type="domain" description="FHA" evidence="1">
    <location>
        <begin position="103"/>
        <end position="152"/>
    </location>
</feature>
<sequence>MHMPATVDSHLNASGRISLSLLAEHILTTTANEFATFLCHRPVLAGAAIRRGCFARRKCEHDQTLMFYSHEEHESAAPSTAELDKVVYPLVKCRPLTNHIESFTIGRLSSNDLVIADFAVSKHHATLELKFGQYILIDCQSTNGTCVNNKPLITQEHSLQDGDVIAFARYEFVFFNPESLYYQLVHWQG</sequence>
<evidence type="ECO:0000313" key="2">
    <source>
        <dbReference type="EMBL" id="MBB1127315.1"/>
    </source>
</evidence>
<accession>A0A839HEF1</accession>
<evidence type="ECO:0000313" key="3">
    <source>
        <dbReference type="Proteomes" id="UP000548632"/>
    </source>
</evidence>
<dbReference type="InterPro" id="IPR008984">
    <property type="entry name" value="SMAD_FHA_dom_sf"/>
</dbReference>
<dbReference type="Gene3D" id="2.60.200.20">
    <property type="match status" value="1"/>
</dbReference>
<dbReference type="CDD" id="cd00060">
    <property type="entry name" value="FHA"/>
    <property type="match status" value="1"/>
</dbReference>
<gene>
    <name evidence="2" type="ORF">HUK38_13955</name>
</gene>
<dbReference type="InterPro" id="IPR050923">
    <property type="entry name" value="Cell_Proc_Reg/RNA_Proc"/>
</dbReference>
<reference evidence="2 3" key="1">
    <citation type="journal article" date="2020" name="Arch. Microbiol.">
        <title>The genome sequence of the giant phototrophic gammaproteobacterium Thiospirillum jenense gives insight into its physiological properties and phylogenetic relationships.</title>
        <authorList>
            <person name="Imhoff J.F."/>
            <person name="Meyer T.E."/>
            <person name="Kyndt J.A."/>
        </authorList>
    </citation>
    <scope>NUCLEOTIDE SEQUENCE [LARGE SCALE GENOMIC DNA]</scope>
    <source>
        <strain evidence="2 3">DSM 216</strain>
    </source>
</reference>
<dbReference type="Pfam" id="PF00498">
    <property type="entry name" value="FHA"/>
    <property type="match status" value="1"/>
</dbReference>
<comment type="caution">
    <text evidence="2">The sequence shown here is derived from an EMBL/GenBank/DDBJ whole genome shotgun (WGS) entry which is preliminary data.</text>
</comment>
<dbReference type="InterPro" id="IPR000253">
    <property type="entry name" value="FHA_dom"/>
</dbReference>
<dbReference type="EMBL" id="JABVCQ010000049">
    <property type="protein sequence ID" value="MBB1127315.1"/>
    <property type="molecule type" value="Genomic_DNA"/>
</dbReference>
<evidence type="ECO:0000259" key="1">
    <source>
        <dbReference type="PROSITE" id="PS50006"/>
    </source>
</evidence>